<dbReference type="EMBL" id="AF339846">
    <property type="protein sequence ID" value="AAK62830.1"/>
    <property type="molecule type" value="Genomic_DNA"/>
</dbReference>
<evidence type="ECO:0000313" key="1">
    <source>
        <dbReference type="EMBL" id="AAK62830.1"/>
    </source>
</evidence>
<reference evidence="1" key="1">
    <citation type="journal article" date="2001" name="Appl. Environ. Microbiol.">
        <title>Sequence analysis of a 101-kilobase plasmid required for agar degradation by a Microscilla isolate.</title>
        <authorList>
            <person name="Zhong Z."/>
            <person name="Toukdarian A."/>
            <person name="Helinski D."/>
            <person name="Knauf V."/>
            <person name="Sykes S."/>
            <person name="Wilkinson J.E."/>
            <person name="O'Bryne C."/>
            <person name="Shea T."/>
            <person name="DeLoughery C."/>
            <person name="Caspi R."/>
        </authorList>
    </citation>
    <scope>NUCLEOTIDE SEQUENCE</scope>
    <source>
        <strain evidence="1">PRE1</strain>
        <plasmid evidence="1">pSD15</plasmid>
    </source>
</reference>
<geneLocation type="plasmid" evidence="1">
    <name>pSD15</name>
</geneLocation>
<organism evidence="1">
    <name type="scientific">Microscilla sp. PRE1</name>
    <dbReference type="NCBI Taxonomy" id="155537"/>
    <lineage>
        <taxon>Bacteria</taxon>
        <taxon>Pseudomonadati</taxon>
        <taxon>Bacteroidota</taxon>
        <taxon>Cytophagia</taxon>
        <taxon>Cytophagales</taxon>
        <taxon>Microscillaceae</taxon>
        <taxon>Microscilla</taxon>
    </lineage>
</organism>
<keyword evidence="1" id="KW-0614">Plasmid</keyword>
<accession>Q93PC1</accession>
<dbReference type="AlphaFoldDB" id="Q93PC1"/>
<name>Q93PC1_9BACT</name>
<dbReference type="RefSeq" id="WP_010925622.1">
    <property type="nucleotide sequence ID" value="NC_002806.1"/>
</dbReference>
<dbReference type="Gene3D" id="2.60.120.260">
    <property type="entry name" value="Galactose-binding domain-like"/>
    <property type="match status" value="1"/>
</dbReference>
<dbReference type="PROSITE" id="PS51257">
    <property type="entry name" value="PROKAR_LIPOPROTEIN"/>
    <property type="match status" value="1"/>
</dbReference>
<protein>
    <submittedName>
        <fullName evidence="1">MS108</fullName>
    </submittedName>
</protein>
<sequence>MKYNLIHLFFALMLFWVVSSCEEDYEVPNAGSKHSIVFSSEADFGNQVQVNAPISFGDVSAGVESREWILPEGKAYILGTDEATKSGAESIKVIFTEPGTHEVQLHQEFDGTFYVGTTEYTGSYDTAISVVVLDSVAVGFKAYYINADGSIGEELVLANGAENEVTASRSVRFVLMVEGTPQEIIWSFGGGDPAGMEYDVSQVLSGAAEETEVKYKKIGTFDVQLIGRRDRPFGGDTLAFSNLIKVIPSTDPVTLDAVRDKGEMIALEFSREIDPKSVSASDFSVTIENDGTITPTISAATVDPAEGNVVLLELEGEKLYNDDVVKVSYTPGSLQTTDLVKSEAFTDQVLSFVTSENILAANTSTVQYDFEASVNGDANWPYQWWGAPWDAYTLAVGNERSHSGSKSARVTIESGGGMIISNQEGADMLTFAVEGGKTYEIGVWLYVESLGNIDNNGGELPNLIFFYTPGTNWGTGRFNFTPQTPVGEWFYARVTFEKFGADATISPLIRGSNPSATSSGDLVFYMDDWTISEVELRE</sequence>
<proteinExistence type="predicted"/>